<keyword evidence="2" id="KW-0017">Alkaloid metabolism</keyword>
<dbReference type="InterPro" id="IPR023393">
    <property type="entry name" value="START-like_dom_sf"/>
</dbReference>
<dbReference type="InterPro" id="IPR050279">
    <property type="entry name" value="Plant_def-hormone_signal"/>
</dbReference>
<comment type="similarity">
    <text evidence="1">Belongs to the BetVI family.</text>
</comment>
<evidence type="ECO:0000259" key="3">
    <source>
        <dbReference type="Pfam" id="PF00407"/>
    </source>
</evidence>
<dbReference type="EMBL" id="JAINDJ010000003">
    <property type="protein sequence ID" value="KAG9454520.1"/>
    <property type="molecule type" value="Genomic_DNA"/>
</dbReference>
<dbReference type="GO" id="GO:0009820">
    <property type="term" value="P:alkaloid metabolic process"/>
    <property type="evidence" value="ECO:0007669"/>
    <property type="project" value="UniProtKB-KW"/>
</dbReference>
<dbReference type="GO" id="GO:0006952">
    <property type="term" value="P:defense response"/>
    <property type="evidence" value="ECO:0007669"/>
    <property type="project" value="InterPro"/>
</dbReference>
<comment type="caution">
    <text evidence="4">The sequence shown here is derived from an EMBL/GenBank/DDBJ whole genome shotgun (WGS) entry which is preliminary data.</text>
</comment>
<proteinExistence type="inferred from homology"/>
<dbReference type="Proteomes" id="UP000825729">
    <property type="component" value="Unassembled WGS sequence"/>
</dbReference>
<protein>
    <recommendedName>
        <fullName evidence="3">Bet v I/Major latex protein domain-containing protein</fullName>
    </recommendedName>
</protein>
<dbReference type="PANTHER" id="PTHR31213:SF19">
    <property type="entry name" value="BET V I_MAJOR LATEX PROTEIN DOMAIN-CONTAINING PROTEIN"/>
    <property type="match status" value="1"/>
</dbReference>
<dbReference type="GO" id="GO:0005737">
    <property type="term" value="C:cytoplasm"/>
    <property type="evidence" value="ECO:0007669"/>
    <property type="project" value="TreeGrafter"/>
</dbReference>
<organism evidence="4 5">
    <name type="scientific">Aristolochia fimbriata</name>
    <name type="common">White veined hardy Dutchman's pipe vine</name>
    <dbReference type="NCBI Taxonomy" id="158543"/>
    <lineage>
        <taxon>Eukaryota</taxon>
        <taxon>Viridiplantae</taxon>
        <taxon>Streptophyta</taxon>
        <taxon>Embryophyta</taxon>
        <taxon>Tracheophyta</taxon>
        <taxon>Spermatophyta</taxon>
        <taxon>Magnoliopsida</taxon>
        <taxon>Magnoliidae</taxon>
        <taxon>Piperales</taxon>
        <taxon>Aristolochiaceae</taxon>
        <taxon>Aristolochia</taxon>
    </lineage>
</organism>
<evidence type="ECO:0000256" key="1">
    <source>
        <dbReference type="ARBA" id="ARBA00009744"/>
    </source>
</evidence>
<dbReference type="SUPFAM" id="SSF55961">
    <property type="entry name" value="Bet v1-like"/>
    <property type="match status" value="1"/>
</dbReference>
<dbReference type="PANTHER" id="PTHR31213">
    <property type="entry name" value="OS08G0374000 PROTEIN-RELATED"/>
    <property type="match status" value="1"/>
</dbReference>
<dbReference type="GO" id="GO:0005634">
    <property type="term" value="C:nucleus"/>
    <property type="evidence" value="ECO:0007669"/>
    <property type="project" value="TreeGrafter"/>
</dbReference>
<feature type="domain" description="Bet v I/Major latex protein" evidence="3">
    <location>
        <begin position="2"/>
        <end position="138"/>
    </location>
</feature>
<dbReference type="GO" id="GO:0038023">
    <property type="term" value="F:signaling receptor activity"/>
    <property type="evidence" value="ECO:0007669"/>
    <property type="project" value="TreeGrafter"/>
</dbReference>
<dbReference type="GO" id="GO:0009738">
    <property type="term" value="P:abscisic acid-activated signaling pathway"/>
    <property type="evidence" value="ECO:0007669"/>
    <property type="project" value="TreeGrafter"/>
</dbReference>
<dbReference type="CDD" id="cd07816">
    <property type="entry name" value="Bet_v1-like"/>
    <property type="match status" value="1"/>
</dbReference>
<dbReference type="AlphaFoldDB" id="A0AAV7F060"/>
<sequence length="162" mass="17452">MHGRVSHELEVKQPASKVWEIYGTVELGNLVVQKLPNVAEKIEFDGDGGAGTVVTLTFPNGAGTYKEKFVAVDDEKRVKVTEVVEGGYLDLGFTSQRITLEIAEKEGGSCIIKSSVDYEIDDQNASKSSLVTTATLELFAQTVAKHLGESNAEMGSEDARGE</sequence>
<evidence type="ECO:0000313" key="5">
    <source>
        <dbReference type="Proteomes" id="UP000825729"/>
    </source>
</evidence>
<accession>A0AAV7F060</accession>
<dbReference type="InterPro" id="IPR000916">
    <property type="entry name" value="Bet_v_I/MLP"/>
</dbReference>
<dbReference type="GO" id="GO:0010427">
    <property type="term" value="F:abscisic acid binding"/>
    <property type="evidence" value="ECO:0007669"/>
    <property type="project" value="TreeGrafter"/>
</dbReference>
<gene>
    <name evidence="4" type="ORF">H6P81_007424</name>
</gene>
<dbReference type="GO" id="GO:0004864">
    <property type="term" value="F:protein phosphatase inhibitor activity"/>
    <property type="evidence" value="ECO:0007669"/>
    <property type="project" value="TreeGrafter"/>
</dbReference>
<reference evidence="4 5" key="1">
    <citation type="submission" date="2021-07" db="EMBL/GenBank/DDBJ databases">
        <title>The Aristolochia fimbriata genome: insights into angiosperm evolution, floral development and chemical biosynthesis.</title>
        <authorList>
            <person name="Jiao Y."/>
        </authorList>
    </citation>
    <scope>NUCLEOTIDE SEQUENCE [LARGE SCALE GENOMIC DNA]</scope>
    <source>
        <strain evidence="4">IBCAS-2021</strain>
        <tissue evidence="4">Leaf</tissue>
    </source>
</reference>
<dbReference type="Gene3D" id="3.30.530.20">
    <property type="match status" value="1"/>
</dbReference>
<dbReference type="Pfam" id="PF00407">
    <property type="entry name" value="Bet_v_1"/>
    <property type="match status" value="1"/>
</dbReference>
<evidence type="ECO:0000256" key="2">
    <source>
        <dbReference type="ARBA" id="ARBA00022589"/>
    </source>
</evidence>
<keyword evidence="5" id="KW-1185">Reference proteome</keyword>
<evidence type="ECO:0000313" key="4">
    <source>
        <dbReference type="EMBL" id="KAG9454520.1"/>
    </source>
</evidence>
<name>A0AAV7F060_ARIFI</name>